<evidence type="ECO:0000256" key="1">
    <source>
        <dbReference type="ARBA" id="ARBA00021125"/>
    </source>
</evidence>
<name>A0A8D8QM70_9HEMI</name>
<keyword evidence="2 4" id="KW-0853">WD repeat</keyword>
<dbReference type="InterPro" id="IPR036322">
    <property type="entry name" value="WD40_repeat_dom_sf"/>
</dbReference>
<dbReference type="EMBL" id="HBUF01084244">
    <property type="protein sequence ID" value="CAG6633882.1"/>
    <property type="molecule type" value="Transcribed_RNA"/>
</dbReference>
<dbReference type="AlphaFoldDB" id="A0A8D8QM70"/>
<dbReference type="PROSITE" id="PS00678">
    <property type="entry name" value="WD_REPEATS_1"/>
    <property type="match status" value="1"/>
</dbReference>
<evidence type="ECO:0000256" key="2">
    <source>
        <dbReference type="ARBA" id="ARBA00022574"/>
    </source>
</evidence>
<keyword evidence="3" id="KW-0677">Repeat</keyword>
<dbReference type="PROSITE" id="PS50082">
    <property type="entry name" value="WD_REPEATS_2"/>
    <property type="match status" value="2"/>
</dbReference>
<feature type="repeat" description="WD" evidence="4">
    <location>
        <begin position="187"/>
        <end position="229"/>
    </location>
</feature>
<dbReference type="Pfam" id="PF00400">
    <property type="entry name" value="WD40"/>
    <property type="match status" value="2"/>
</dbReference>
<dbReference type="EMBL" id="HBUF01385574">
    <property type="protein sequence ID" value="CAG6732053.1"/>
    <property type="molecule type" value="Transcribed_RNA"/>
</dbReference>
<feature type="compositionally biased region" description="Low complexity" evidence="5">
    <location>
        <begin position="376"/>
        <end position="387"/>
    </location>
</feature>
<accession>A0A8D8QM70</accession>
<dbReference type="EMBL" id="HBUF01385575">
    <property type="protein sequence ID" value="CAG6732054.1"/>
    <property type="molecule type" value="Transcribed_RNA"/>
</dbReference>
<feature type="compositionally biased region" description="Basic residues" evidence="5">
    <location>
        <begin position="390"/>
        <end position="400"/>
    </location>
</feature>
<protein>
    <recommendedName>
        <fullName evidence="1">WD repeat-containing protein 89</fullName>
    </recommendedName>
</protein>
<dbReference type="EMBL" id="HBUF01213532">
    <property type="protein sequence ID" value="CAG6666263.1"/>
    <property type="molecule type" value="Transcribed_RNA"/>
</dbReference>
<evidence type="ECO:0000313" key="6">
    <source>
        <dbReference type="EMBL" id="CAG6633884.1"/>
    </source>
</evidence>
<dbReference type="SMART" id="SM00320">
    <property type="entry name" value="WD40"/>
    <property type="match status" value="4"/>
</dbReference>
<sequence>MSPVQKDDSGDELTDLDNIESEAEGDELIFFNYGISEEKALSLDKNFVLAMSSKSSGSSIQVAAGLSNNVCEVLDIGSKGITTVASMPNAHTQPLTGVHINPETHMCYTSSLDGYVKAWDLRSCKKPALEMKDDSEEEGRSSGIKPITCFDMASNGFLICAGTEEIDGDSFLLFWDTRTGTLHGGYWETHTNDITQVHFHPTESKTLISGSTDGLINVFDVNEESEDDALQYCLNTEDSVEKLSWLSDSELSCTTLTRQVQLWNIEEACPSVLFRRKQIANTAQMKSSASCYLVDVYKSKNKTVLLTGSNHGKADCLRSVELCADKKTLLPHSQFIGNKQIVRCSSVHDEFDTILTAGEAGIVSVWKPSSHLVNDSSAESATKSESTMKPSKKRKPKPYA</sequence>
<proteinExistence type="predicted"/>
<dbReference type="EMBL" id="HBUF01084241">
    <property type="protein sequence ID" value="CAG6633876.1"/>
    <property type="molecule type" value="Transcribed_RNA"/>
</dbReference>
<dbReference type="EMBL" id="HBUF01084245">
    <property type="protein sequence ID" value="CAG6633884.1"/>
    <property type="molecule type" value="Transcribed_RNA"/>
</dbReference>
<dbReference type="Gene3D" id="2.130.10.10">
    <property type="entry name" value="YVTN repeat-like/Quinoprotein amine dehydrogenase"/>
    <property type="match status" value="2"/>
</dbReference>
<dbReference type="PANTHER" id="PTHR22889:SF0">
    <property type="entry name" value="WD REPEAT-CONTAINING PROTEIN 89"/>
    <property type="match status" value="1"/>
</dbReference>
<dbReference type="EMBL" id="HBUF01541425">
    <property type="protein sequence ID" value="CAG6755236.1"/>
    <property type="molecule type" value="Transcribed_RNA"/>
</dbReference>
<reference evidence="6" key="1">
    <citation type="submission" date="2021-05" db="EMBL/GenBank/DDBJ databases">
        <authorList>
            <person name="Alioto T."/>
            <person name="Alioto T."/>
            <person name="Gomez Garrido J."/>
        </authorList>
    </citation>
    <scope>NUCLEOTIDE SEQUENCE</scope>
</reference>
<dbReference type="InterPro" id="IPR015943">
    <property type="entry name" value="WD40/YVTN_repeat-like_dom_sf"/>
</dbReference>
<dbReference type="InterPro" id="IPR019775">
    <property type="entry name" value="WD40_repeat_CS"/>
</dbReference>
<feature type="repeat" description="WD" evidence="4">
    <location>
        <begin position="88"/>
        <end position="123"/>
    </location>
</feature>
<organism evidence="6">
    <name type="scientific">Cacopsylla melanoneura</name>
    <dbReference type="NCBI Taxonomy" id="428564"/>
    <lineage>
        <taxon>Eukaryota</taxon>
        <taxon>Metazoa</taxon>
        <taxon>Ecdysozoa</taxon>
        <taxon>Arthropoda</taxon>
        <taxon>Hexapoda</taxon>
        <taxon>Insecta</taxon>
        <taxon>Pterygota</taxon>
        <taxon>Neoptera</taxon>
        <taxon>Paraneoptera</taxon>
        <taxon>Hemiptera</taxon>
        <taxon>Sternorrhyncha</taxon>
        <taxon>Psylloidea</taxon>
        <taxon>Psyllidae</taxon>
        <taxon>Psyllinae</taxon>
        <taxon>Cacopsylla</taxon>
    </lineage>
</organism>
<dbReference type="SUPFAM" id="SSF50978">
    <property type="entry name" value="WD40 repeat-like"/>
    <property type="match status" value="1"/>
</dbReference>
<dbReference type="PANTHER" id="PTHR22889">
    <property type="entry name" value="WD REPEAT-CONTAINING PROTEIN 89"/>
    <property type="match status" value="1"/>
</dbReference>
<evidence type="ECO:0000256" key="5">
    <source>
        <dbReference type="SAM" id="MobiDB-lite"/>
    </source>
</evidence>
<evidence type="ECO:0000256" key="3">
    <source>
        <dbReference type="ARBA" id="ARBA00022737"/>
    </source>
</evidence>
<evidence type="ECO:0000256" key="4">
    <source>
        <dbReference type="PROSITE-ProRule" id="PRU00221"/>
    </source>
</evidence>
<dbReference type="InterPro" id="IPR039328">
    <property type="entry name" value="WDR89"/>
</dbReference>
<dbReference type="InterPro" id="IPR001680">
    <property type="entry name" value="WD40_rpt"/>
</dbReference>
<feature type="region of interest" description="Disordered" evidence="5">
    <location>
        <begin position="373"/>
        <end position="400"/>
    </location>
</feature>
<dbReference type="PROSITE" id="PS50294">
    <property type="entry name" value="WD_REPEATS_REGION"/>
    <property type="match status" value="1"/>
</dbReference>